<feature type="region of interest" description="Disordered" evidence="1">
    <location>
        <begin position="1"/>
        <end position="34"/>
    </location>
</feature>
<accession>A0A2N5W9P3</accession>
<evidence type="ECO:0000313" key="2">
    <source>
        <dbReference type="EMBL" id="PLW58960.1"/>
    </source>
</evidence>
<evidence type="ECO:0000313" key="3">
    <source>
        <dbReference type="Proteomes" id="UP000234865"/>
    </source>
</evidence>
<protein>
    <submittedName>
        <fullName evidence="2">Uncharacterized protein</fullName>
    </submittedName>
</protein>
<comment type="caution">
    <text evidence="2">The sequence shown here is derived from an EMBL/GenBank/DDBJ whole genome shotgun (WGS) entry which is preliminary data.</text>
</comment>
<name>A0A2N5W9P3_LACLL</name>
<sequence>MGSKKKSKKTAVDTAKETIKPPVNSKKSAVKSDVKSNMSLHPRWRFQKRDCEHERWHLEVTELLLEKLTNFESMTWSQILVGAKKQNHHVKTYKLIKEAQKRLVTLKLDDYDEICSLRLDGTHRLYGVLDEDGVFSIIWNDFEHEIYPSQKKNT</sequence>
<dbReference type="RefSeq" id="WP_095586997.1">
    <property type="nucleotide sequence ID" value="NZ_PKRZ01000002.1"/>
</dbReference>
<evidence type="ECO:0000256" key="1">
    <source>
        <dbReference type="SAM" id="MobiDB-lite"/>
    </source>
</evidence>
<reference evidence="3" key="1">
    <citation type="submission" date="2016-08" db="EMBL/GenBank/DDBJ databases">
        <title>Comparative genomics of Lactococcus lactis strain WFLU12 isolated from the gastrointestinal tract of wild olive flounder (Paralichythys olivaceus).</title>
        <authorList>
            <person name="Nguyen T.L."/>
            <person name="Kim D.-H."/>
        </authorList>
    </citation>
    <scope>NUCLEOTIDE SEQUENCE [LARGE SCALE GENOMIC DNA]</scope>
    <source>
        <strain evidence="3">WFLU12</strain>
    </source>
</reference>
<dbReference type="Proteomes" id="UP000234865">
    <property type="component" value="Unassembled WGS sequence"/>
</dbReference>
<feature type="compositionally biased region" description="Basic and acidic residues" evidence="1">
    <location>
        <begin position="10"/>
        <end position="19"/>
    </location>
</feature>
<dbReference type="EMBL" id="PKRZ01000002">
    <property type="protein sequence ID" value="PLW58960.1"/>
    <property type="molecule type" value="Genomic_DNA"/>
</dbReference>
<proteinExistence type="predicted"/>
<dbReference type="AlphaFoldDB" id="A0A2N5W9P3"/>
<gene>
    <name evidence="2" type="ORF">CYU10_002350</name>
</gene>
<organism evidence="2 3">
    <name type="scientific">Lactococcus lactis subsp. lactis</name>
    <name type="common">Streptococcus lactis</name>
    <dbReference type="NCBI Taxonomy" id="1360"/>
    <lineage>
        <taxon>Bacteria</taxon>
        <taxon>Bacillati</taxon>
        <taxon>Bacillota</taxon>
        <taxon>Bacilli</taxon>
        <taxon>Lactobacillales</taxon>
        <taxon>Streptococcaceae</taxon>
        <taxon>Lactococcus</taxon>
    </lineage>
</organism>